<feature type="short sequence motif" description="HXXXXD motif" evidence="9">
    <location>
        <begin position="136"/>
        <end position="141"/>
    </location>
</feature>
<evidence type="ECO:0000256" key="7">
    <source>
        <dbReference type="ARBA" id="ARBA00023136"/>
    </source>
</evidence>
<dbReference type="PANTHER" id="PTHR30606">
    <property type="entry name" value="LIPID A BIOSYNTHESIS LAUROYL ACYLTRANSFERASE"/>
    <property type="match status" value="1"/>
</dbReference>
<evidence type="ECO:0000256" key="1">
    <source>
        <dbReference type="ARBA" id="ARBA00022475"/>
    </source>
</evidence>
<comment type="similarity">
    <text evidence="9">Belongs to the LpxL/LpxM/LpxP family.</text>
</comment>
<evidence type="ECO:0000256" key="6">
    <source>
        <dbReference type="ARBA" id="ARBA00022989"/>
    </source>
</evidence>
<dbReference type="PIRSF" id="PIRSF026649">
    <property type="entry name" value="MsbB"/>
    <property type="match status" value="1"/>
</dbReference>
<dbReference type="CDD" id="cd07984">
    <property type="entry name" value="LPLAT_LABLAT-like"/>
    <property type="match status" value="1"/>
</dbReference>
<dbReference type="GO" id="GO:0009245">
    <property type="term" value="P:lipid A biosynthetic process"/>
    <property type="evidence" value="ECO:0007669"/>
    <property type="project" value="InterPro"/>
</dbReference>
<dbReference type="UniPathway" id="UPA00030"/>
<evidence type="ECO:0000313" key="11">
    <source>
        <dbReference type="Proteomes" id="UP000190867"/>
    </source>
</evidence>
<dbReference type="UniPathway" id="UPA00360">
    <property type="reaction ID" value="UER00485"/>
</dbReference>
<sequence>MTEKNKFPPFQTAFLHPRFWALWLGLGVFKLILCLPYPILVKIGKALGKLFASLKFGKRRIAIARRNLQLCFPEYRENQIEQILRENVESVGMAIIETGMAWFWSDARILKWSKVEGLEHLKNPPQGTGIIFVGVHFLTLELGARIVGIHHQGIGVYRPNDNPLLDWIQFRGRVRSNKAMLDRRDLRGMIKALKAGETIWYAPDHDYGRKNSVFVPFFAVEQACTTAGSRMLLRSAPNSIVVPFSPIRNADYSGYTVKISPQVDFSQCENDLDTATLMNKVVEGEILQATSQYMWLHRRFKTRPNEQDCSLYEDLK</sequence>
<dbReference type="InterPro" id="IPR011920">
    <property type="entry name" value="Lipid_A_LpxL_LpxP"/>
</dbReference>
<keyword evidence="7 9" id="KW-0472">Membrane</keyword>
<keyword evidence="1 9" id="KW-1003">Cell membrane</keyword>
<dbReference type="NCBIfam" id="NF005340">
    <property type="entry name" value="PRK06860.1"/>
    <property type="match status" value="1"/>
</dbReference>
<dbReference type="HAMAP" id="MF_01942">
    <property type="entry name" value="Lipid_A_LpxL_LpxP"/>
    <property type="match status" value="1"/>
</dbReference>
<evidence type="ECO:0000256" key="9">
    <source>
        <dbReference type="HAMAP-Rule" id="MF_01942"/>
    </source>
</evidence>
<evidence type="ECO:0000256" key="3">
    <source>
        <dbReference type="ARBA" id="ARBA00022679"/>
    </source>
</evidence>
<dbReference type="InterPro" id="IPR004960">
    <property type="entry name" value="LipA_acyltrans"/>
</dbReference>
<dbReference type="AlphaFoldDB" id="A0A1T0ARR0"/>
<dbReference type="GO" id="GO:0005886">
    <property type="term" value="C:plasma membrane"/>
    <property type="evidence" value="ECO:0007669"/>
    <property type="project" value="UniProtKB-SubCell"/>
</dbReference>
<keyword evidence="5 9" id="KW-0448">Lipopolysaccharide biosynthesis</keyword>
<keyword evidence="6 9" id="KW-1133">Transmembrane helix</keyword>
<keyword evidence="2 9" id="KW-0997">Cell inner membrane</keyword>
<dbReference type="RefSeq" id="WP_078236840.1">
    <property type="nucleotide sequence ID" value="NZ_MUYA01000007.1"/>
</dbReference>
<keyword evidence="8 9" id="KW-0012">Acyltransferase</keyword>
<comment type="pathway">
    <text evidence="9">Bacterial outer membrane biogenesis; lipopolysaccharide biosynthesis.</text>
</comment>
<keyword evidence="4 9" id="KW-0812">Transmembrane</keyword>
<dbReference type="EMBL" id="MUYA01000007">
    <property type="protein sequence ID" value="OOR99192.1"/>
    <property type="molecule type" value="Genomic_DNA"/>
</dbReference>
<dbReference type="PANTHER" id="PTHR30606:SF9">
    <property type="entry name" value="LIPID A BIOSYNTHESIS LAUROYLTRANSFERASE"/>
    <property type="match status" value="1"/>
</dbReference>
<comment type="pathway">
    <text evidence="9">Glycolipid biosynthesis; KDO(2)-lipid A biosynthesis; KDO(2)-lipid A from CMP-3-deoxy-D-manno-octulosonate and lipid IV(A): step 3/4.</text>
</comment>
<organism evidence="10 11">
    <name type="scientific">Haemophilus paracuniculus</name>
    <dbReference type="NCBI Taxonomy" id="734"/>
    <lineage>
        <taxon>Bacteria</taxon>
        <taxon>Pseudomonadati</taxon>
        <taxon>Pseudomonadota</taxon>
        <taxon>Gammaproteobacteria</taxon>
        <taxon>Pasteurellales</taxon>
        <taxon>Pasteurellaceae</taxon>
        <taxon>Haemophilus</taxon>
    </lineage>
</organism>
<evidence type="ECO:0000256" key="8">
    <source>
        <dbReference type="ARBA" id="ARBA00023315"/>
    </source>
</evidence>
<dbReference type="EC" id="2.3.1.241" evidence="9"/>
<evidence type="ECO:0000256" key="4">
    <source>
        <dbReference type="ARBA" id="ARBA00022692"/>
    </source>
</evidence>
<proteinExistence type="inferred from homology"/>
<dbReference type="Pfam" id="PF03279">
    <property type="entry name" value="Lip_A_acyltrans"/>
    <property type="match status" value="1"/>
</dbReference>
<comment type="subcellular location">
    <subcellularLocation>
        <location evidence="9">Cell inner membrane</location>
        <topology evidence="9">Single-pass membrane protein</topology>
    </subcellularLocation>
</comment>
<dbReference type="OrthoDB" id="9803456at2"/>
<dbReference type="Proteomes" id="UP000190867">
    <property type="component" value="Unassembled WGS sequence"/>
</dbReference>
<keyword evidence="11" id="KW-1185">Reference proteome</keyword>
<dbReference type="STRING" id="734.B0187_05390"/>
<protein>
    <recommendedName>
        <fullName evidence="9">Lipid A biosynthesis acyltransferase</fullName>
        <ecNumber evidence="9">2.3.1.241</ecNumber>
    </recommendedName>
    <alternativeName>
        <fullName evidence="9">Kdo(2)-lipid IV(A) acyltransferase</fullName>
    </alternativeName>
</protein>
<feature type="transmembrane region" description="Helical" evidence="9">
    <location>
        <begin position="20"/>
        <end position="40"/>
    </location>
</feature>
<evidence type="ECO:0000256" key="2">
    <source>
        <dbReference type="ARBA" id="ARBA00022519"/>
    </source>
</evidence>
<reference evidence="10 11" key="1">
    <citation type="submission" date="2017-02" db="EMBL/GenBank/DDBJ databases">
        <title>Draft genome sequence of Haemophilus paracuniculus CCUG 43573 type strain.</title>
        <authorList>
            <person name="Engstrom-Jakobsson H."/>
            <person name="Salva-Serra F."/>
            <person name="Thorell K."/>
            <person name="Gonzales-Siles L."/>
            <person name="Karlsson R."/>
            <person name="Boulund F."/>
            <person name="Engstrand L."/>
            <person name="Kristiansson E."/>
            <person name="Moore E."/>
        </authorList>
    </citation>
    <scope>NUCLEOTIDE SEQUENCE [LARGE SCALE GENOMIC DNA]</scope>
    <source>
        <strain evidence="10 11">CCUG 43573</strain>
    </source>
</reference>
<dbReference type="GO" id="GO:0009103">
    <property type="term" value="P:lipopolysaccharide biosynthetic process"/>
    <property type="evidence" value="ECO:0007669"/>
    <property type="project" value="UniProtKB-UniRule"/>
</dbReference>
<evidence type="ECO:0000256" key="5">
    <source>
        <dbReference type="ARBA" id="ARBA00022985"/>
    </source>
</evidence>
<comment type="function">
    <text evidence="9">Catalyzes the transfer of an acyl chain from an acyl-[acyl-carrier-protein] (ACP) to a Kdo(2)-lipid IV(A) to form a Kdo(2)-(acyl)-lipid IV(A).</text>
</comment>
<keyword evidence="3 9" id="KW-0808">Transferase</keyword>
<dbReference type="NCBIfam" id="TIGR02207">
    <property type="entry name" value="lipid_A_htrB"/>
    <property type="match status" value="1"/>
</dbReference>
<gene>
    <name evidence="9" type="primary">lpxL</name>
    <name evidence="10" type="ORF">B0187_05390</name>
</gene>
<name>A0A1T0ARR0_9PAST</name>
<comment type="catalytic activity">
    <reaction evidence="9">
        <text>an alpha-Kdo-(2-&gt;4)-alpha-Kdo-(2-&gt;6)-lipid IVA + a fatty acyl-[ACP] = an alpha-Kdo-(2-&gt;4)-alpha-Kdo-(2-&gt;6)-(acyl)-lipid IVA + holo-[ACP]</text>
        <dbReference type="Rhea" id="RHEA:69396"/>
        <dbReference type="Rhea" id="RHEA-COMP:9685"/>
        <dbReference type="Rhea" id="RHEA-COMP:14125"/>
        <dbReference type="ChEBI" id="CHEBI:64479"/>
        <dbReference type="ChEBI" id="CHEBI:138651"/>
        <dbReference type="ChEBI" id="CHEBI:176429"/>
        <dbReference type="ChEBI" id="CHEBI:176430"/>
        <dbReference type="EC" id="2.3.1.241"/>
    </reaction>
</comment>
<comment type="caution">
    <text evidence="10">The sequence shown here is derived from an EMBL/GenBank/DDBJ whole genome shotgun (WGS) entry which is preliminary data.</text>
</comment>
<evidence type="ECO:0000313" key="10">
    <source>
        <dbReference type="EMBL" id="OOR99192.1"/>
    </source>
</evidence>
<accession>A0A1T0ARR0</accession>
<dbReference type="GO" id="GO:0008913">
    <property type="term" value="F:Kdo2-lipid IVA acyltransferase activity"/>
    <property type="evidence" value="ECO:0007669"/>
    <property type="project" value="UniProtKB-EC"/>
</dbReference>
<dbReference type="GO" id="GO:0036104">
    <property type="term" value="P:Kdo2-lipid A biosynthetic process"/>
    <property type="evidence" value="ECO:0007669"/>
    <property type="project" value="UniProtKB-UniRule"/>
</dbReference>